<dbReference type="Pfam" id="PF03466">
    <property type="entry name" value="LysR_substrate"/>
    <property type="match status" value="1"/>
</dbReference>
<evidence type="ECO:0000256" key="5">
    <source>
        <dbReference type="SAM" id="MobiDB-lite"/>
    </source>
</evidence>
<protein>
    <submittedName>
        <fullName evidence="7">LysR family transcriptional regulator</fullName>
    </submittedName>
</protein>
<dbReference type="GO" id="GO:0005829">
    <property type="term" value="C:cytosol"/>
    <property type="evidence" value="ECO:0007669"/>
    <property type="project" value="TreeGrafter"/>
</dbReference>
<comment type="similarity">
    <text evidence="1">Belongs to the LysR transcriptional regulatory family.</text>
</comment>
<evidence type="ECO:0000313" key="7">
    <source>
        <dbReference type="EMBL" id="OZI59566.1"/>
    </source>
</evidence>
<dbReference type="Gene3D" id="3.40.190.10">
    <property type="entry name" value="Periplasmic binding protein-like II"/>
    <property type="match status" value="2"/>
</dbReference>
<accession>A0A261UCA3</accession>
<evidence type="ECO:0000256" key="2">
    <source>
        <dbReference type="ARBA" id="ARBA00023015"/>
    </source>
</evidence>
<dbReference type="GO" id="GO:0003700">
    <property type="term" value="F:DNA-binding transcription factor activity"/>
    <property type="evidence" value="ECO:0007669"/>
    <property type="project" value="InterPro"/>
</dbReference>
<keyword evidence="2" id="KW-0805">Transcription regulation</keyword>
<name>A0A261UCA3_9BORD</name>
<dbReference type="SUPFAM" id="SSF46785">
    <property type="entry name" value="Winged helix' DNA-binding domain"/>
    <property type="match status" value="1"/>
</dbReference>
<evidence type="ECO:0000259" key="6">
    <source>
        <dbReference type="PROSITE" id="PS50931"/>
    </source>
</evidence>
<dbReference type="EMBL" id="NEVS01000004">
    <property type="protein sequence ID" value="OZI59566.1"/>
    <property type="molecule type" value="Genomic_DNA"/>
</dbReference>
<dbReference type="InterPro" id="IPR000847">
    <property type="entry name" value="LysR_HTH_N"/>
</dbReference>
<sequence length="317" mass="34722">MSSIRTLKTFLAVARHGTFAAAGKEIGLTPAAVGLQIRALEESLNCQLFDRSARAAVLNPAGRALVPEVSDIVRRYESLGAEAGGDGMSGTMVVGALVSALMGAFADALWTVRQRYPRLDVRLFAGLSSDFALRVERGELDAAIVTQPPHPLSSNLLWTPLYTEPMILIVPREPHFALPARMDRVLESSPFLRFERNTWTGILVQEVLDRVDARVRDSMELNSVEAIIELVRHGFGVSIVPRLANVAWSQDRALRVVPLPGVDVHRRVGLLERARHSRTAFTDAIKDYFSQVSRQGSKGGTMPRVSAPARRAARRAG</sequence>
<dbReference type="AlphaFoldDB" id="A0A261UCA3"/>
<evidence type="ECO:0000256" key="3">
    <source>
        <dbReference type="ARBA" id="ARBA00023125"/>
    </source>
</evidence>
<dbReference type="InterPro" id="IPR005119">
    <property type="entry name" value="LysR_subst-bd"/>
</dbReference>
<keyword evidence="4" id="KW-0804">Transcription</keyword>
<proteinExistence type="inferred from homology"/>
<dbReference type="Proteomes" id="UP000215767">
    <property type="component" value="Unassembled WGS sequence"/>
</dbReference>
<evidence type="ECO:0000313" key="8">
    <source>
        <dbReference type="Proteomes" id="UP000215767"/>
    </source>
</evidence>
<keyword evidence="3" id="KW-0238">DNA-binding</keyword>
<dbReference type="Gene3D" id="1.10.10.10">
    <property type="entry name" value="Winged helix-like DNA-binding domain superfamily/Winged helix DNA-binding domain"/>
    <property type="match status" value="1"/>
</dbReference>
<dbReference type="GO" id="GO:0003677">
    <property type="term" value="F:DNA binding"/>
    <property type="evidence" value="ECO:0007669"/>
    <property type="project" value="UniProtKB-KW"/>
</dbReference>
<evidence type="ECO:0000256" key="1">
    <source>
        <dbReference type="ARBA" id="ARBA00009437"/>
    </source>
</evidence>
<dbReference type="OrthoDB" id="8707631at2"/>
<dbReference type="RefSeq" id="WP_094840999.1">
    <property type="nucleotide sequence ID" value="NZ_NEVS01000004.1"/>
</dbReference>
<dbReference type="InterPro" id="IPR036388">
    <property type="entry name" value="WH-like_DNA-bd_sf"/>
</dbReference>
<feature type="domain" description="HTH lysR-type" evidence="6">
    <location>
        <begin position="1"/>
        <end position="59"/>
    </location>
</feature>
<evidence type="ECO:0000256" key="4">
    <source>
        <dbReference type="ARBA" id="ARBA00023163"/>
    </source>
</evidence>
<reference evidence="8" key="1">
    <citation type="submission" date="2017-05" db="EMBL/GenBank/DDBJ databases">
        <title>Complete and WGS of Bordetella genogroups.</title>
        <authorList>
            <person name="Spilker T."/>
            <person name="Lipuma J."/>
        </authorList>
    </citation>
    <scope>NUCLEOTIDE SEQUENCE [LARGE SCALE GENOMIC DNA]</scope>
    <source>
        <strain evidence="8">AU8856</strain>
    </source>
</reference>
<keyword evidence="8" id="KW-1185">Reference proteome</keyword>
<organism evidence="7 8">
    <name type="scientific">Bordetella genomosp. 11</name>
    <dbReference type="NCBI Taxonomy" id="1416808"/>
    <lineage>
        <taxon>Bacteria</taxon>
        <taxon>Pseudomonadati</taxon>
        <taxon>Pseudomonadota</taxon>
        <taxon>Betaproteobacteria</taxon>
        <taxon>Burkholderiales</taxon>
        <taxon>Alcaligenaceae</taxon>
        <taxon>Bordetella</taxon>
    </lineage>
</organism>
<dbReference type="SUPFAM" id="SSF53850">
    <property type="entry name" value="Periplasmic binding protein-like II"/>
    <property type="match status" value="1"/>
</dbReference>
<dbReference type="InterPro" id="IPR050950">
    <property type="entry name" value="HTH-type_LysR_regulators"/>
</dbReference>
<dbReference type="Pfam" id="PF00126">
    <property type="entry name" value="HTH_1"/>
    <property type="match status" value="1"/>
</dbReference>
<dbReference type="InterPro" id="IPR036390">
    <property type="entry name" value="WH_DNA-bd_sf"/>
</dbReference>
<dbReference type="PROSITE" id="PS50931">
    <property type="entry name" value="HTH_LYSR"/>
    <property type="match status" value="1"/>
</dbReference>
<gene>
    <name evidence="7" type="ORF">CAL28_08550</name>
</gene>
<dbReference type="PANTHER" id="PTHR30419">
    <property type="entry name" value="HTH-TYPE TRANSCRIPTIONAL REGULATOR YBHD"/>
    <property type="match status" value="1"/>
</dbReference>
<comment type="caution">
    <text evidence="7">The sequence shown here is derived from an EMBL/GenBank/DDBJ whole genome shotgun (WGS) entry which is preliminary data.</text>
</comment>
<feature type="region of interest" description="Disordered" evidence="5">
    <location>
        <begin position="294"/>
        <end position="317"/>
    </location>
</feature>